<dbReference type="InterPro" id="IPR001087">
    <property type="entry name" value="GDSL"/>
</dbReference>
<dbReference type="SUPFAM" id="SSF52266">
    <property type="entry name" value="SGNH hydrolase"/>
    <property type="match status" value="1"/>
</dbReference>
<accession>A0A7N0TYV8</accession>
<organism evidence="3 4">
    <name type="scientific">Kalanchoe fedtschenkoi</name>
    <name type="common">Lavender scallops</name>
    <name type="synonym">South American air plant</name>
    <dbReference type="NCBI Taxonomy" id="63787"/>
    <lineage>
        <taxon>Eukaryota</taxon>
        <taxon>Viridiplantae</taxon>
        <taxon>Streptophyta</taxon>
        <taxon>Embryophyta</taxon>
        <taxon>Tracheophyta</taxon>
        <taxon>Spermatophyta</taxon>
        <taxon>Magnoliopsida</taxon>
        <taxon>eudicotyledons</taxon>
        <taxon>Gunneridae</taxon>
        <taxon>Pentapetalae</taxon>
        <taxon>Saxifragales</taxon>
        <taxon>Crassulaceae</taxon>
        <taxon>Kalanchoe</taxon>
    </lineage>
</organism>
<dbReference type="CDD" id="cd01837">
    <property type="entry name" value="SGNH_plant_lipase_like"/>
    <property type="match status" value="1"/>
</dbReference>
<proteinExistence type="inferred from homology"/>
<dbReference type="PROSITE" id="PS01098">
    <property type="entry name" value="LIPASE_GDSL_SER"/>
    <property type="match status" value="1"/>
</dbReference>
<evidence type="ECO:0000256" key="1">
    <source>
        <dbReference type="ARBA" id="ARBA00008668"/>
    </source>
</evidence>
<dbReference type="AlphaFoldDB" id="A0A7N0TYV8"/>
<dbReference type="GO" id="GO:0016298">
    <property type="term" value="F:lipase activity"/>
    <property type="evidence" value="ECO:0007669"/>
    <property type="project" value="InterPro"/>
</dbReference>
<dbReference type="InterPro" id="IPR050592">
    <property type="entry name" value="GDSL_lipolytic_enzyme"/>
</dbReference>
<dbReference type="PANTHER" id="PTHR45642:SF30">
    <property type="entry name" value="SGNH HYDROLASE-TYPE ESTERASE DOMAIN-CONTAINING PROTEIN"/>
    <property type="match status" value="1"/>
</dbReference>
<comment type="similarity">
    <text evidence="1">Belongs to the 'GDSL' lipolytic enzyme family.</text>
</comment>
<dbReference type="Proteomes" id="UP000594263">
    <property type="component" value="Unplaced"/>
</dbReference>
<dbReference type="PANTHER" id="PTHR45642">
    <property type="entry name" value="GDSL ESTERASE/LIPASE EXL3"/>
    <property type="match status" value="1"/>
</dbReference>
<feature type="signal peptide" evidence="2">
    <location>
        <begin position="1"/>
        <end position="24"/>
    </location>
</feature>
<evidence type="ECO:0008006" key="5">
    <source>
        <dbReference type="Google" id="ProtNLM"/>
    </source>
</evidence>
<sequence>MVTITSLILAIFLILQDQIIPALATSSSFPAILVFGDSLVDTGNNNFIPTLFRANHAPYGRDFPGGEPTGRFSNGRLMVDFLAEHLKIKDTVPPALQPELDENDLRTGVNFASAGSGYDDITSAGSVIPFSRQMEHLENYVSKLKQVAGDEAQNVLNNALVVISCGSNDFGLSYFGGVRKVEFTLGGYQDFLLRKLEGFLKTMHEMGLRKIAVMGLPAGGCLPVISSIIRTCVEPTNAAAQVYNQKLKSMLSKLQASLPGSKLAYANIFDTWEDMFNNPHKYGFSVTSRGCCGGYLLVTGPLCNAFTPLCPDANQYMFWDNVHPTEAAYKNMAQALITETLPQLS</sequence>
<keyword evidence="4" id="KW-1185">Reference proteome</keyword>
<dbReference type="InterPro" id="IPR008265">
    <property type="entry name" value="Lipase_GDSL_AS"/>
</dbReference>
<name>A0A7N0TYV8_KALFE</name>
<keyword evidence="2" id="KW-0732">Signal</keyword>
<dbReference type="Pfam" id="PF00657">
    <property type="entry name" value="Lipase_GDSL"/>
    <property type="match status" value="1"/>
</dbReference>
<dbReference type="OMA" id="YERISWI"/>
<dbReference type="Gene3D" id="3.40.50.1110">
    <property type="entry name" value="SGNH hydrolase"/>
    <property type="match status" value="1"/>
</dbReference>
<reference evidence="3" key="1">
    <citation type="submission" date="2021-01" db="UniProtKB">
        <authorList>
            <consortium name="EnsemblPlants"/>
        </authorList>
    </citation>
    <scope>IDENTIFICATION</scope>
</reference>
<evidence type="ECO:0000256" key="2">
    <source>
        <dbReference type="SAM" id="SignalP"/>
    </source>
</evidence>
<dbReference type="EnsemblPlants" id="Kaladp0048s0622.1.v1.1">
    <property type="protein sequence ID" value="Kaladp0048s0622.1.v1.1"/>
    <property type="gene ID" value="Kaladp0048s0622.v1.1"/>
</dbReference>
<dbReference type="InterPro" id="IPR035669">
    <property type="entry name" value="SGNH_plant_lipase-like"/>
</dbReference>
<dbReference type="InterPro" id="IPR036514">
    <property type="entry name" value="SGNH_hydro_sf"/>
</dbReference>
<evidence type="ECO:0000313" key="3">
    <source>
        <dbReference type="EnsemblPlants" id="Kaladp0048s0622.1.v1.1"/>
    </source>
</evidence>
<dbReference type="Gramene" id="Kaladp0048s0622.1.v1.1">
    <property type="protein sequence ID" value="Kaladp0048s0622.1.v1.1"/>
    <property type="gene ID" value="Kaladp0048s0622.v1.1"/>
</dbReference>
<protein>
    <recommendedName>
        <fullName evidence="5">GDSL esterase/lipase</fullName>
    </recommendedName>
</protein>
<evidence type="ECO:0000313" key="4">
    <source>
        <dbReference type="Proteomes" id="UP000594263"/>
    </source>
</evidence>
<dbReference type="GO" id="GO:0006629">
    <property type="term" value="P:lipid metabolic process"/>
    <property type="evidence" value="ECO:0007669"/>
    <property type="project" value="InterPro"/>
</dbReference>
<feature type="chain" id="PRO_5029713056" description="GDSL esterase/lipase" evidence="2">
    <location>
        <begin position="25"/>
        <end position="345"/>
    </location>
</feature>